<sequence>MMMTDRNDDMLEDIFAQARAVAPAPSDDLIARVLAGATLPQAAPKPAAPRRSIGQQLLDLLGGWTSVGGLVTATCAGVWIGVAPPSAVQDYTAAYFGDEISVSIFSEDAIFATGEFFDG</sequence>
<evidence type="ECO:0000313" key="2">
    <source>
        <dbReference type="Proteomes" id="UP000199478"/>
    </source>
</evidence>
<dbReference type="Proteomes" id="UP000199478">
    <property type="component" value="Unassembled WGS sequence"/>
</dbReference>
<accession>A0A1I6FW02</accession>
<reference evidence="2" key="1">
    <citation type="submission" date="2016-10" db="EMBL/GenBank/DDBJ databases">
        <authorList>
            <person name="Varghese N."/>
            <person name="Submissions S."/>
        </authorList>
    </citation>
    <scope>NUCLEOTIDE SEQUENCE [LARGE SCALE GENOMIC DNA]</scope>
    <source>
        <strain evidence="2">DSM 26879</strain>
    </source>
</reference>
<keyword evidence="2" id="KW-1185">Reference proteome</keyword>
<dbReference type="OrthoDB" id="7863719at2"/>
<protein>
    <recommendedName>
        <fullName evidence="3">Dihydroorotate dehydrogenase</fullName>
    </recommendedName>
</protein>
<evidence type="ECO:0000313" key="1">
    <source>
        <dbReference type="EMBL" id="SFR34142.1"/>
    </source>
</evidence>
<organism evidence="1 2">
    <name type="scientific">Yoonia tamlensis</name>
    <dbReference type="NCBI Taxonomy" id="390270"/>
    <lineage>
        <taxon>Bacteria</taxon>
        <taxon>Pseudomonadati</taxon>
        <taxon>Pseudomonadota</taxon>
        <taxon>Alphaproteobacteria</taxon>
        <taxon>Rhodobacterales</taxon>
        <taxon>Paracoccaceae</taxon>
        <taxon>Yoonia</taxon>
    </lineage>
</organism>
<evidence type="ECO:0008006" key="3">
    <source>
        <dbReference type="Google" id="ProtNLM"/>
    </source>
</evidence>
<dbReference type="EMBL" id="FOYP01000001">
    <property type="protein sequence ID" value="SFR34142.1"/>
    <property type="molecule type" value="Genomic_DNA"/>
</dbReference>
<dbReference type="STRING" id="390270.SAMN04488005_0606"/>
<proteinExistence type="predicted"/>
<dbReference type="AlphaFoldDB" id="A0A1I6FW02"/>
<gene>
    <name evidence="1" type="ORF">SAMN04488005_0606</name>
</gene>
<name>A0A1I6FW02_9RHOB</name>